<dbReference type="EMBL" id="JAHXZJ010002982">
    <property type="protein sequence ID" value="KAH0535316.1"/>
    <property type="molecule type" value="Genomic_DNA"/>
</dbReference>
<organism evidence="2 3">
    <name type="scientific">Cotesia glomerata</name>
    <name type="common">Lepidopteran parasitic wasp</name>
    <name type="synonym">Apanteles glomeratus</name>
    <dbReference type="NCBI Taxonomy" id="32391"/>
    <lineage>
        <taxon>Eukaryota</taxon>
        <taxon>Metazoa</taxon>
        <taxon>Ecdysozoa</taxon>
        <taxon>Arthropoda</taxon>
        <taxon>Hexapoda</taxon>
        <taxon>Insecta</taxon>
        <taxon>Pterygota</taxon>
        <taxon>Neoptera</taxon>
        <taxon>Endopterygota</taxon>
        <taxon>Hymenoptera</taxon>
        <taxon>Apocrita</taxon>
        <taxon>Ichneumonoidea</taxon>
        <taxon>Braconidae</taxon>
        <taxon>Microgastrinae</taxon>
        <taxon>Cotesia</taxon>
    </lineage>
</organism>
<protein>
    <submittedName>
        <fullName evidence="2">Uncharacterized protein</fullName>
    </submittedName>
</protein>
<name>A0AAV7HUC1_COTGL</name>
<reference evidence="2 3" key="1">
    <citation type="journal article" date="2021" name="J. Hered.">
        <title>A chromosome-level genome assembly of the parasitoid wasp, Cotesia glomerata (Hymenoptera: Braconidae).</title>
        <authorList>
            <person name="Pinto B.J."/>
            <person name="Weis J.J."/>
            <person name="Gamble T."/>
            <person name="Ode P.J."/>
            <person name="Paul R."/>
            <person name="Zaspel J.M."/>
        </authorList>
    </citation>
    <scope>NUCLEOTIDE SEQUENCE [LARGE SCALE GENOMIC DNA]</scope>
    <source>
        <strain evidence="2">CgM1</strain>
    </source>
</reference>
<keyword evidence="1" id="KW-1133">Transmembrane helix</keyword>
<feature type="non-terminal residue" evidence="2">
    <location>
        <position position="1"/>
    </location>
</feature>
<keyword evidence="1" id="KW-0812">Transmembrane</keyword>
<proteinExistence type="predicted"/>
<sequence length="136" mass="15296">RHLGSILLSGGMRRGALESMRETFSWVPTPSTLATLLLFGSTASSTHSRPFSRHTYTQYRHSHIHTHNRDLGLSQPEKEDPILVAPPSVSTPRIFFLFILGFSLLLHFLFSFFTEASSYSAPAPFPPARHSSTRRE</sequence>
<dbReference type="Proteomes" id="UP000826195">
    <property type="component" value="Unassembled WGS sequence"/>
</dbReference>
<evidence type="ECO:0000313" key="3">
    <source>
        <dbReference type="Proteomes" id="UP000826195"/>
    </source>
</evidence>
<dbReference type="AlphaFoldDB" id="A0AAV7HUC1"/>
<keyword evidence="1" id="KW-0472">Membrane</keyword>
<evidence type="ECO:0000313" key="2">
    <source>
        <dbReference type="EMBL" id="KAH0535316.1"/>
    </source>
</evidence>
<comment type="caution">
    <text evidence="2">The sequence shown here is derived from an EMBL/GenBank/DDBJ whole genome shotgun (WGS) entry which is preliminary data.</text>
</comment>
<gene>
    <name evidence="2" type="ORF">KQX54_015844</name>
</gene>
<evidence type="ECO:0000256" key="1">
    <source>
        <dbReference type="SAM" id="Phobius"/>
    </source>
</evidence>
<keyword evidence="3" id="KW-1185">Reference proteome</keyword>
<feature type="transmembrane region" description="Helical" evidence="1">
    <location>
        <begin position="94"/>
        <end position="113"/>
    </location>
</feature>
<accession>A0AAV7HUC1</accession>